<dbReference type="RefSeq" id="WP_190725017.1">
    <property type="nucleotide sequence ID" value="NZ_CP061539.1"/>
</dbReference>
<keyword evidence="6" id="KW-1185">Reference proteome</keyword>
<dbReference type="InterPro" id="IPR010071">
    <property type="entry name" value="AA_adenyl_dom"/>
</dbReference>
<dbReference type="GO" id="GO:0003824">
    <property type="term" value="F:catalytic activity"/>
    <property type="evidence" value="ECO:0007669"/>
    <property type="project" value="InterPro"/>
</dbReference>
<dbReference type="InterPro" id="IPR020806">
    <property type="entry name" value="PKS_PP-bd"/>
</dbReference>
<dbReference type="Pfam" id="PF13193">
    <property type="entry name" value="AMP-binding_C"/>
    <property type="match status" value="2"/>
</dbReference>
<evidence type="ECO:0000256" key="1">
    <source>
        <dbReference type="ARBA" id="ARBA00001957"/>
    </source>
</evidence>
<dbReference type="PANTHER" id="PTHR45527">
    <property type="entry name" value="NONRIBOSOMAL PEPTIDE SYNTHETASE"/>
    <property type="match status" value="1"/>
</dbReference>
<evidence type="ECO:0000256" key="2">
    <source>
        <dbReference type="ARBA" id="ARBA00022450"/>
    </source>
</evidence>
<comment type="cofactor">
    <cofactor evidence="1">
        <name>pantetheine 4'-phosphate</name>
        <dbReference type="ChEBI" id="CHEBI:47942"/>
    </cofactor>
</comment>
<dbReference type="InterPro" id="IPR006162">
    <property type="entry name" value="Ppantetheine_attach_site"/>
</dbReference>
<dbReference type="GO" id="GO:0044550">
    <property type="term" value="P:secondary metabolite biosynthetic process"/>
    <property type="evidence" value="ECO:0007669"/>
    <property type="project" value="TreeGrafter"/>
</dbReference>
<dbReference type="NCBIfam" id="TIGR01733">
    <property type="entry name" value="AA-adenyl-dom"/>
    <property type="match status" value="1"/>
</dbReference>
<dbReference type="PROSITE" id="PS00455">
    <property type="entry name" value="AMP_BINDING"/>
    <property type="match status" value="2"/>
</dbReference>
<dbReference type="InterPro" id="IPR000873">
    <property type="entry name" value="AMP-dep_synth/lig_dom"/>
</dbReference>
<keyword evidence="3" id="KW-0597">Phosphoprotein</keyword>
<dbReference type="GO" id="GO:0043041">
    <property type="term" value="P:amino acid activation for nonribosomal peptide biosynthetic process"/>
    <property type="evidence" value="ECO:0007669"/>
    <property type="project" value="TreeGrafter"/>
</dbReference>
<dbReference type="Gene3D" id="3.40.50.1820">
    <property type="entry name" value="alpha/beta hydrolase"/>
    <property type="match status" value="1"/>
</dbReference>
<dbReference type="Gene3D" id="3.30.559.30">
    <property type="entry name" value="Nonribosomal peptide synthetase, condensation domain"/>
    <property type="match status" value="2"/>
</dbReference>
<dbReference type="KEGG" id="rter:IDM49_03310"/>
<dbReference type="EMBL" id="CP061539">
    <property type="protein sequence ID" value="QNV38315.1"/>
    <property type="molecule type" value="Genomic_DNA"/>
</dbReference>
<evidence type="ECO:0000256" key="3">
    <source>
        <dbReference type="ARBA" id="ARBA00022553"/>
    </source>
</evidence>
<dbReference type="Gene3D" id="3.40.50.12780">
    <property type="entry name" value="N-terminal domain of ligase-like"/>
    <property type="match status" value="2"/>
</dbReference>
<dbReference type="Pfam" id="PF00501">
    <property type="entry name" value="AMP-binding"/>
    <property type="match status" value="2"/>
</dbReference>
<name>A0A7H2BF69_9MICC</name>
<dbReference type="SUPFAM" id="SSF52777">
    <property type="entry name" value="CoA-dependent acyltransferases"/>
    <property type="match status" value="4"/>
</dbReference>
<dbReference type="InterPro" id="IPR001031">
    <property type="entry name" value="Thioesterase"/>
</dbReference>
<feature type="domain" description="Carrier" evidence="4">
    <location>
        <begin position="2022"/>
        <end position="2097"/>
    </location>
</feature>
<accession>A0A7H2BF69</accession>
<proteinExistence type="predicted"/>
<dbReference type="InterPro" id="IPR023213">
    <property type="entry name" value="CAT-like_dom_sf"/>
</dbReference>
<evidence type="ECO:0000313" key="5">
    <source>
        <dbReference type="EMBL" id="QNV38315.1"/>
    </source>
</evidence>
<reference evidence="5 6" key="1">
    <citation type="submission" date="2020-09" db="EMBL/GenBank/DDBJ databases">
        <title>Investigation of environmental microbes.</title>
        <authorList>
            <person name="Ou Y."/>
            <person name="Kang Q."/>
        </authorList>
    </citation>
    <scope>NUCLEOTIDE SEQUENCE [LARGE SCALE GENOMIC DNA]</scope>
    <source>
        <strain evidence="5 6">KJZ-14</strain>
    </source>
</reference>
<dbReference type="SUPFAM" id="SSF53474">
    <property type="entry name" value="alpha/beta-Hydrolases"/>
    <property type="match status" value="1"/>
</dbReference>
<sequence>MSTRTFPMTAAQQGIWISQQQLDDACVYGVAEKICIEGELDVDILRSAAHRVLAGIPSLTMRLATDDGADLPQVEVTGKATAEPTVCDARGQENPRKFVDQKIAQALEVPLDPFVSMVSHAILFQVSETEFCWFLRVHHLAADGFAFALIGKELAAAYSLLAGGADATEPHRLSDTVLQRYTQSMQDLENSSDADSQAYWKSQEPEEDVRVLAPAHESTTNTRWSAGRYAHRISPTHLALATSILVSTINRKDEVILGIHMMARSTRALLGTVCTTQNELPLRVQLDATSSVAQSLEEVGDLWASMGKHQQYRHESIRRDRGLTANAPLVEAALNIVPFGQKLVFGDAVGYAEPVWDGPADVLTIDVRATASKEHEVSLLVPQGAMAEAQAQGLTQMFDVIYRQILDASAAEKQLRQIELIDSPTEVPEWLPGNCDIFNEILGCWQTEGIAVSAPDRELTGDQTTEEITALSRLLRSHVAPGGSALLALPRSSWAVLAPVACILSGITFIPADIQWPAERLRTIAEIAEPDILVTTRNYRDGIVASCKGLEKTIVVLDETASYESLGHNLELPGTEIPDDAAAYILFTSGTTGVPKGVVVERRNLANYLRTVQEVHIPRALEAAGEPRALKCVHEHSLAFDSALSPLAFFMRGHSLFIPDENTLKDAVAHRAYLEGHRIDVLDISPIVVQELMREGYVFGGACGATTLIVGGDRCPDALWGSLHQRPEIYAVNSYGPTENTVDATYAVIADHPSPSIGGSYPHQFAVVTSAWGQECPALVPGELRLGGASVARGYLKNPEQTSQSFITTERWGRLYSTGDLVSRDLQNSIEFLGRCDHQISLNGVRIEPAEVERALGDIPGVHQAYVTVRNEGAGDYLVAYLVSSRNFEGSHLRGLLLEKLPASFVPIAFIALDALPLTERGKVDRKRLPAPSQSIYSQGRSWEQLSHEEQAVSHIFAEVTGTFAQEMTSATDLFLIGGHSLSATRVLGRLKELGCKELGLKDIFASSTVEALAQLCPGLKISSLSKEEPVAEQTPALTDAQRRLWFIESAQGPSPLYTIPLVFDAPLETDLEIFTLALQDTVALYPSLHSRYGADAEGNLHLAAATETELRKIVQLHERPYTQDTYEFVQSLPLTIDISAELPLKAFYARGSKSLRIALIIHHIAADGWALSALTETLSKAYARRSVGQQLEEVTPFSVPATTTPTAEELNWWREKTRALPTAIELPSDRPRPNTRNHEGGEVRLTFTHELSQGFAKLAQRLNCTPYMLMQVAVASVLTRCGAGDDIALGTITSSRATATEEAVVTFAANTVVTRTDTANNPSFAALAEQVRESTIETLSYAHVPFDAVVAQANPLRSTAHHPLFQVLLIHQNTQRLEMELQPGTTIYPQTIGTQSAKFDATFEFSQVTENGQDLLELRFEYATDIFERETAQKICVWTQRVMGQMVNNPSVHLWDFPLDKTKVQDAVAEARRMLEFRQQQREASPQFPFRIDKSLTECLEHAMQSYPDSVALVETATNGTRISRTYRQLEQESRQLRDYLIHQGIAPGERVALLIPRSAQQVIACVGALRAGVTYVPLDPQYPLSRLQNILEDAQVSAVLYQDAAEVLEELPASGLGVPAVDLATVEPVPSPVVVPDIPAETPAYIIFTSGSTGRPKGVVVPQSNVLRLFASTQHWFAFDSKDVWTLFHSFAFDFAVWEMYGALLTGAKLVVVPHEISRSPQEFADALVEHGVTVLNQTPSAFAQLVIADESTPGRDFAVRTIVLGGEAMDLPMVRRWQKQHPAESCDVINMYGITETTVHVTYHRVLESSTGVSPVGEPIPDLSVYLLDEGGHPVPDGVVGEIYVGGAGIAQEYFGQPELSAQRFIPDVYARQVAAENPDLSAGLGALRMYKSGDLAVRGAGGVLDFRGRADRQVQVRGFRIELGDIEAAAVGCPGIDDAFARVDGAKENDQRLLLYVTGPNSLLIDPVEVRRTIAAALPAYMVPSHVIAVDQFPLTVNGKLDVDSLPAPVSKHTGGRAVEGALEEQLHECFTRVLGIESCSAEDSFFDLGGHSMLAVELVATIDELTGHKVRVGTLMGAPSIAQLAQTLTDKESEQAPELEVMLPLQRSDSYEHGALYCIHPAGGLSWCYSSMTKYLPGDFPVWGIQARGVLSPDQQPASLEVMARDYLAEIRKVHRGGPLHIVGWSLGGMVAQVLAAIAYEEDLPIGTVALLDAYPSEAESNIEHPPYEDAISSVLAMAGLEDDVLSGQFTSAALAEALTEHASPMAGLSSDTIDALLVTYLNTAKILREYAHPVLETDVLFFSALKAGVGKDHNPNEWLPYIGGELKEIGIDCTHREMTQAGPMSVIGPAIAREVLR</sequence>
<dbReference type="InterPro" id="IPR025110">
    <property type="entry name" value="AMP-bd_C"/>
</dbReference>
<dbReference type="InterPro" id="IPR029058">
    <property type="entry name" value="AB_hydrolase_fold"/>
</dbReference>
<feature type="domain" description="Carrier" evidence="4">
    <location>
        <begin position="944"/>
        <end position="1021"/>
    </location>
</feature>
<dbReference type="InterPro" id="IPR020845">
    <property type="entry name" value="AMP-binding_CS"/>
</dbReference>
<dbReference type="SUPFAM" id="SSF56801">
    <property type="entry name" value="Acetyl-CoA synthetase-like"/>
    <property type="match status" value="2"/>
</dbReference>
<dbReference type="SMART" id="SM00823">
    <property type="entry name" value="PKS_PP"/>
    <property type="match status" value="1"/>
</dbReference>
<dbReference type="InterPro" id="IPR042099">
    <property type="entry name" value="ANL_N_sf"/>
</dbReference>
<dbReference type="Pfam" id="PF00668">
    <property type="entry name" value="Condensation"/>
    <property type="match status" value="2"/>
</dbReference>
<dbReference type="PANTHER" id="PTHR45527:SF14">
    <property type="entry name" value="PLIPASTATIN SYNTHASE SUBUNIT B"/>
    <property type="match status" value="1"/>
</dbReference>
<dbReference type="InterPro" id="IPR009081">
    <property type="entry name" value="PP-bd_ACP"/>
</dbReference>
<dbReference type="FunFam" id="3.40.50.980:FF:000002">
    <property type="entry name" value="Enterobactin synthetase component F"/>
    <property type="match status" value="1"/>
</dbReference>
<dbReference type="InterPro" id="IPR036736">
    <property type="entry name" value="ACP-like_sf"/>
</dbReference>
<dbReference type="PROSITE" id="PS00012">
    <property type="entry name" value="PHOSPHOPANTETHEINE"/>
    <property type="match status" value="2"/>
</dbReference>
<dbReference type="GeneID" id="96623255"/>
<dbReference type="Gene3D" id="3.30.300.30">
    <property type="match status" value="2"/>
</dbReference>
<gene>
    <name evidence="5" type="ORF">IDM49_03310</name>
</gene>
<protein>
    <submittedName>
        <fullName evidence="5">Amino acid adenylation domain-containing protein</fullName>
    </submittedName>
</protein>
<dbReference type="GO" id="GO:0031177">
    <property type="term" value="F:phosphopantetheine binding"/>
    <property type="evidence" value="ECO:0007669"/>
    <property type="project" value="InterPro"/>
</dbReference>
<dbReference type="PROSITE" id="PS50075">
    <property type="entry name" value="CARRIER"/>
    <property type="match status" value="2"/>
</dbReference>
<dbReference type="Proteomes" id="UP000516404">
    <property type="component" value="Chromosome"/>
</dbReference>
<dbReference type="Gene3D" id="1.10.1200.10">
    <property type="entry name" value="ACP-like"/>
    <property type="match status" value="1"/>
</dbReference>
<evidence type="ECO:0000313" key="6">
    <source>
        <dbReference type="Proteomes" id="UP000516404"/>
    </source>
</evidence>
<dbReference type="CDD" id="cd17643">
    <property type="entry name" value="A_NRPS_Cytc1-like"/>
    <property type="match status" value="1"/>
</dbReference>
<keyword evidence="2" id="KW-0596">Phosphopantetheine</keyword>
<dbReference type="GO" id="GO:0005737">
    <property type="term" value="C:cytoplasm"/>
    <property type="evidence" value="ECO:0007669"/>
    <property type="project" value="TreeGrafter"/>
</dbReference>
<dbReference type="GO" id="GO:0008610">
    <property type="term" value="P:lipid biosynthetic process"/>
    <property type="evidence" value="ECO:0007669"/>
    <property type="project" value="UniProtKB-ARBA"/>
</dbReference>
<dbReference type="InterPro" id="IPR045851">
    <property type="entry name" value="AMP-bd_C_sf"/>
</dbReference>
<organism evidence="5 6">
    <name type="scientific">Rothia terrae</name>
    <dbReference type="NCBI Taxonomy" id="396015"/>
    <lineage>
        <taxon>Bacteria</taxon>
        <taxon>Bacillati</taxon>
        <taxon>Actinomycetota</taxon>
        <taxon>Actinomycetes</taxon>
        <taxon>Micrococcales</taxon>
        <taxon>Micrococcaceae</taxon>
        <taxon>Rothia</taxon>
    </lineage>
</organism>
<dbReference type="SUPFAM" id="SSF47336">
    <property type="entry name" value="ACP-like"/>
    <property type="match status" value="2"/>
</dbReference>
<evidence type="ECO:0000259" key="4">
    <source>
        <dbReference type="PROSITE" id="PS50075"/>
    </source>
</evidence>
<dbReference type="InterPro" id="IPR001242">
    <property type="entry name" value="Condensation_dom"/>
</dbReference>
<dbReference type="Pfam" id="PF00550">
    <property type="entry name" value="PP-binding"/>
    <property type="match status" value="2"/>
</dbReference>
<dbReference type="Pfam" id="PF00975">
    <property type="entry name" value="Thioesterase"/>
    <property type="match status" value="1"/>
</dbReference>
<dbReference type="Gene3D" id="3.30.559.10">
    <property type="entry name" value="Chloramphenicol acetyltransferase-like domain"/>
    <property type="match status" value="2"/>
</dbReference>